<dbReference type="InterPro" id="IPR000873">
    <property type="entry name" value="AMP-dep_synth/lig_dom"/>
</dbReference>
<dbReference type="OrthoDB" id="429813at2759"/>
<dbReference type="Pfam" id="PF00501">
    <property type="entry name" value="AMP-binding"/>
    <property type="match status" value="1"/>
</dbReference>
<keyword evidence="1" id="KW-0596">Phosphopantetheine</keyword>
<evidence type="ECO:0000313" key="5">
    <source>
        <dbReference type="Proteomes" id="UP000799778"/>
    </source>
</evidence>
<name>A0A6A5XY83_9PLEO</name>
<dbReference type="InterPro" id="IPR042099">
    <property type="entry name" value="ANL_N_sf"/>
</dbReference>
<dbReference type="AlphaFoldDB" id="A0A6A5XY83"/>
<keyword evidence="2" id="KW-0597">Phosphoprotein</keyword>
<dbReference type="PANTHER" id="PTHR43439">
    <property type="entry name" value="PHENYLACETATE-COENZYME A LIGASE"/>
    <property type="match status" value="1"/>
</dbReference>
<dbReference type="Gene3D" id="3.40.50.12780">
    <property type="entry name" value="N-terminal domain of ligase-like"/>
    <property type="match status" value="1"/>
</dbReference>
<dbReference type="SUPFAM" id="SSF56801">
    <property type="entry name" value="Acetyl-CoA synthetase-like"/>
    <property type="match status" value="1"/>
</dbReference>
<organism evidence="4 5">
    <name type="scientific">Aaosphaeria arxii CBS 175.79</name>
    <dbReference type="NCBI Taxonomy" id="1450172"/>
    <lineage>
        <taxon>Eukaryota</taxon>
        <taxon>Fungi</taxon>
        <taxon>Dikarya</taxon>
        <taxon>Ascomycota</taxon>
        <taxon>Pezizomycotina</taxon>
        <taxon>Dothideomycetes</taxon>
        <taxon>Pleosporomycetidae</taxon>
        <taxon>Pleosporales</taxon>
        <taxon>Pleosporales incertae sedis</taxon>
        <taxon>Aaosphaeria</taxon>
    </lineage>
</organism>
<feature type="domain" description="AMP-dependent synthetase/ligase" evidence="3">
    <location>
        <begin position="37"/>
        <end position="349"/>
    </location>
</feature>
<dbReference type="EMBL" id="ML978068">
    <property type="protein sequence ID" value="KAF2017909.1"/>
    <property type="molecule type" value="Genomic_DNA"/>
</dbReference>
<dbReference type="InterPro" id="IPR051414">
    <property type="entry name" value="Adenylate-forming_Reductase"/>
</dbReference>
<dbReference type="PANTHER" id="PTHR43439:SF2">
    <property type="entry name" value="ENZYME, PUTATIVE (JCVI)-RELATED"/>
    <property type="match status" value="1"/>
</dbReference>
<accession>A0A6A5XY83</accession>
<proteinExistence type="predicted"/>
<reference evidence="4" key="1">
    <citation type="journal article" date="2020" name="Stud. Mycol.">
        <title>101 Dothideomycetes genomes: a test case for predicting lifestyles and emergence of pathogens.</title>
        <authorList>
            <person name="Haridas S."/>
            <person name="Albert R."/>
            <person name="Binder M."/>
            <person name="Bloem J."/>
            <person name="Labutti K."/>
            <person name="Salamov A."/>
            <person name="Andreopoulos B."/>
            <person name="Baker S."/>
            <person name="Barry K."/>
            <person name="Bills G."/>
            <person name="Bluhm B."/>
            <person name="Cannon C."/>
            <person name="Castanera R."/>
            <person name="Culley D."/>
            <person name="Daum C."/>
            <person name="Ezra D."/>
            <person name="Gonzalez J."/>
            <person name="Henrissat B."/>
            <person name="Kuo A."/>
            <person name="Liang C."/>
            <person name="Lipzen A."/>
            <person name="Lutzoni F."/>
            <person name="Magnuson J."/>
            <person name="Mondo S."/>
            <person name="Nolan M."/>
            <person name="Ohm R."/>
            <person name="Pangilinan J."/>
            <person name="Park H.-J."/>
            <person name="Ramirez L."/>
            <person name="Alfaro M."/>
            <person name="Sun H."/>
            <person name="Tritt A."/>
            <person name="Yoshinaga Y."/>
            <person name="Zwiers L.-H."/>
            <person name="Turgeon B."/>
            <person name="Goodwin S."/>
            <person name="Spatafora J."/>
            <person name="Crous P."/>
            <person name="Grigoriev I."/>
        </authorList>
    </citation>
    <scope>NUCLEOTIDE SEQUENCE</scope>
    <source>
        <strain evidence="4">CBS 175.79</strain>
    </source>
</reference>
<keyword evidence="5" id="KW-1185">Reference proteome</keyword>
<dbReference type="PROSITE" id="PS00455">
    <property type="entry name" value="AMP_BINDING"/>
    <property type="match status" value="1"/>
</dbReference>
<evidence type="ECO:0000259" key="3">
    <source>
        <dbReference type="Pfam" id="PF00501"/>
    </source>
</evidence>
<dbReference type="Proteomes" id="UP000799778">
    <property type="component" value="Unassembled WGS sequence"/>
</dbReference>
<sequence>MATNSSVGARLLVAQIDELAKEPSRVWASVPVDDKDLAKGFRDVTYSEFANSINRTALWLKHHLPEPTQPFETIAYSGPKDIRYPIIAVAAAKLGRKLLLPSPFAAIDAQAHLVQASACRVFLHGKPLAGIIGQVLSKTTNNTVSALEIPEVFELLKDEPPPPVSFTKTWEQAQNDPWLIFHTSGTTGLPKLVTYSHKMMASLDAAELMPDASDETMNNHFRNRRWYTPLPSLHFVGMTVSLQFPVFLGGVVVIGPPGAGPTTPNVAEEVIKRANAQGVMLPPALIDGLCETPAGLESLRQLDYIYFAGAPMLRPTAEKLLPYVPVKPGMGSTEAGAYFLRISGDEDWEYCTPRPGMGLEFQHRTGDLYEAVFVRHPEVERWQQVFHLYPDLQEFPTHDIYTQHPSKKDMWKYVGRTDDMVPFSHGEKLYVANIEAEIAAADSDISAVLIGGQGRPKPFVLVEWKGSMSDKSIQPQKLQPILDKVNERLSDLVKLRSKLVIFADSSKPLVRTIKGSVSRKESEKLYQDEINNLYHS</sequence>
<dbReference type="GeneID" id="54285000"/>
<dbReference type="RefSeq" id="XP_033386248.1">
    <property type="nucleotide sequence ID" value="XM_033527603.1"/>
</dbReference>
<protein>
    <submittedName>
        <fullName evidence="4">AMP-binding enzyme</fullName>
    </submittedName>
</protein>
<gene>
    <name evidence="4" type="ORF">BU24DRAFT_420959</name>
</gene>
<dbReference type="Pfam" id="PF23562">
    <property type="entry name" value="AMP-binding_C_3"/>
    <property type="match status" value="1"/>
</dbReference>
<evidence type="ECO:0000256" key="1">
    <source>
        <dbReference type="ARBA" id="ARBA00022450"/>
    </source>
</evidence>
<evidence type="ECO:0000313" key="4">
    <source>
        <dbReference type="EMBL" id="KAF2017909.1"/>
    </source>
</evidence>
<dbReference type="InterPro" id="IPR020845">
    <property type="entry name" value="AMP-binding_CS"/>
</dbReference>
<evidence type="ECO:0000256" key="2">
    <source>
        <dbReference type="ARBA" id="ARBA00022553"/>
    </source>
</evidence>